<proteinExistence type="predicted"/>
<keyword evidence="3" id="KW-1185">Reference proteome</keyword>
<dbReference type="InterPro" id="IPR006047">
    <property type="entry name" value="GH13_cat_dom"/>
</dbReference>
<dbReference type="EMBL" id="JAWJBA010000329">
    <property type="protein sequence ID" value="MDV2687113.1"/>
    <property type="molecule type" value="Genomic_DNA"/>
</dbReference>
<protein>
    <submittedName>
        <fullName evidence="2">Alpha-amylase family glycosyl hydrolase</fullName>
    </submittedName>
</protein>
<evidence type="ECO:0000259" key="1">
    <source>
        <dbReference type="Pfam" id="PF00128"/>
    </source>
</evidence>
<sequence>VDHAFWREFRREVKAIKPDLYILGEIWHDSMPWLRGDQFDAVMNYPFTTNILNLFARQTITTKEFIENMTNVIHMYPKNVNEVAFNLVGS</sequence>
<organism evidence="2 3">
    <name type="scientific">Alkalihalophilus lindianensis</name>
    <dbReference type="NCBI Taxonomy" id="1630542"/>
    <lineage>
        <taxon>Bacteria</taxon>
        <taxon>Bacillati</taxon>
        <taxon>Bacillota</taxon>
        <taxon>Bacilli</taxon>
        <taxon>Bacillales</taxon>
        <taxon>Bacillaceae</taxon>
        <taxon>Alkalihalophilus</taxon>
    </lineage>
</organism>
<feature type="domain" description="Glycosyl hydrolase family 13 catalytic" evidence="1">
    <location>
        <begin position="2"/>
        <end position="86"/>
    </location>
</feature>
<reference evidence="2 3" key="1">
    <citation type="submission" date="2023-10" db="EMBL/GenBank/DDBJ databases">
        <title>Screening of Alkalihalobacillus lindianensis BZ-TG-R113 and Its Alleviation of Salt Stress on Rapeseed Growth.</title>
        <authorList>
            <person name="Zhao B."/>
            <person name="Guo T."/>
        </authorList>
    </citation>
    <scope>NUCLEOTIDE SEQUENCE [LARGE SCALE GENOMIC DNA]</scope>
    <source>
        <strain evidence="2 3">BZ-TG-R113</strain>
    </source>
</reference>
<evidence type="ECO:0000313" key="2">
    <source>
        <dbReference type="EMBL" id="MDV2687113.1"/>
    </source>
</evidence>
<name>A0ABU3XGU4_9BACI</name>
<dbReference type="Pfam" id="PF00128">
    <property type="entry name" value="Alpha-amylase"/>
    <property type="match status" value="1"/>
</dbReference>
<dbReference type="GO" id="GO:0016787">
    <property type="term" value="F:hydrolase activity"/>
    <property type="evidence" value="ECO:0007669"/>
    <property type="project" value="UniProtKB-KW"/>
</dbReference>
<dbReference type="InterPro" id="IPR017853">
    <property type="entry name" value="GH"/>
</dbReference>
<gene>
    <name evidence="2" type="ORF">RYX56_22450</name>
</gene>
<feature type="non-terminal residue" evidence="2">
    <location>
        <position position="1"/>
    </location>
</feature>
<comment type="caution">
    <text evidence="2">The sequence shown here is derived from an EMBL/GenBank/DDBJ whole genome shotgun (WGS) entry which is preliminary data.</text>
</comment>
<dbReference type="SUPFAM" id="SSF51445">
    <property type="entry name" value="(Trans)glycosidases"/>
    <property type="match status" value="1"/>
</dbReference>
<feature type="non-terminal residue" evidence="2">
    <location>
        <position position="90"/>
    </location>
</feature>
<accession>A0ABU3XGU4</accession>
<dbReference type="Proteomes" id="UP001287282">
    <property type="component" value="Unassembled WGS sequence"/>
</dbReference>
<dbReference type="Gene3D" id="3.20.20.80">
    <property type="entry name" value="Glycosidases"/>
    <property type="match status" value="1"/>
</dbReference>
<keyword evidence="2" id="KW-0378">Hydrolase</keyword>
<dbReference type="RefSeq" id="WP_317124133.1">
    <property type="nucleotide sequence ID" value="NZ_JAWJBA010000329.1"/>
</dbReference>
<evidence type="ECO:0000313" key="3">
    <source>
        <dbReference type="Proteomes" id="UP001287282"/>
    </source>
</evidence>